<dbReference type="EMBL" id="JBHSLU010000009">
    <property type="protein sequence ID" value="MFC5504881.1"/>
    <property type="molecule type" value="Genomic_DNA"/>
</dbReference>
<sequence length="143" mass="15438">MMAHRDRNTMDLFDDWLAAQPAPVAAPSPVTELEIQPSGERAPAPIDGALKTKATVAQRKIASSNPSDMAPASEIGCTEPIDFLTRRTKLGRWILHPGRSIEAYERGILREIGELAPAPILAFAPRPPPADPGDDDAPRRRAG</sequence>
<dbReference type="Proteomes" id="UP001596060">
    <property type="component" value="Unassembled WGS sequence"/>
</dbReference>
<feature type="region of interest" description="Disordered" evidence="1">
    <location>
        <begin position="120"/>
        <end position="143"/>
    </location>
</feature>
<organism evidence="2 3">
    <name type="scientific">Bosea massiliensis</name>
    <dbReference type="NCBI Taxonomy" id="151419"/>
    <lineage>
        <taxon>Bacteria</taxon>
        <taxon>Pseudomonadati</taxon>
        <taxon>Pseudomonadota</taxon>
        <taxon>Alphaproteobacteria</taxon>
        <taxon>Hyphomicrobiales</taxon>
        <taxon>Boseaceae</taxon>
        <taxon>Bosea</taxon>
    </lineage>
</organism>
<evidence type="ECO:0000256" key="1">
    <source>
        <dbReference type="SAM" id="MobiDB-lite"/>
    </source>
</evidence>
<reference evidence="3" key="1">
    <citation type="journal article" date="2019" name="Int. J. Syst. Evol. Microbiol.">
        <title>The Global Catalogue of Microorganisms (GCM) 10K type strain sequencing project: providing services to taxonomists for standard genome sequencing and annotation.</title>
        <authorList>
            <consortium name="The Broad Institute Genomics Platform"/>
            <consortium name="The Broad Institute Genome Sequencing Center for Infectious Disease"/>
            <person name="Wu L."/>
            <person name="Ma J."/>
        </authorList>
    </citation>
    <scope>NUCLEOTIDE SEQUENCE [LARGE SCALE GENOMIC DNA]</scope>
    <source>
        <strain evidence="3">CCUG 43117</strain>
    </source>
</reference>
<keyword evidence="3" id="KW-1185">Reference proteome</keyword>
<protein>
    <submittedName>
        <fullName evidence="2">Uncharacterized protein</fullName>
    </submittedName>
</protein>
<evidence type="ECO:0000313" key="3">
    <source>
        <dbReference type="Proteomes" id="UP001596060"/>
    </source>
</evidence>
<accession>A0ABW0NY43</accession>
<dbReference type="RefSeq" id="WP_377815962.1">
    <property type="nucleotide sequence ID" value="NZ_JBHSLU010000009.1"/>
</dbReference>
<gene>
    <name evidence="2" type="ORF">ACFPN9_06370</name>
</gene>
<comment type="caution">
    <text evidence="2">The sequence shown here is derived from an EMBL/GenBank/DDBJ whole genome shotgun (WGS) entry which is preliminary data.</text>
</comment>
<evidence type="ECO:0000313" key="2">
    <source>
        <dbReference type="EMBL" id="MFC5504881.1"/>
    </source>
</evidence>
<proteinExistence type="predicted"/>
<name>A0ABW0NY43_9HYPH</name>